<feature type="repeat" description="ANK" evidence="2">
    <location>
        <begin position="103"/>
        <end position="136"/>
    </location>
</feature>
<gene>
    <name evidence="4" type="ORF">SPPG_02394</name>
</gene>
<dbReference type="GO" id="GO:0004674">
    <property type="term" value="F:protein serine/threonine kinase activity"/>
    <property type="evidence" value="ECO:0007669"/>
    <property type="project" value="TreeGrafter"/>
</dbReference>
<dbReference type="InterPro" id="IPR051681">
    <property type="entry name" value="Ser/Thr_Kinases-Pseudokinases"/>
</dbReference>
<evidence type="ECO:0000313" key="5">
    <source>
        <dbReference type="Proteomes" id="UP000053201"/>
    </source>
</evidence>
<dbReference type="PROSITE" id="PS50011">
    <property type="entry name" value="PROTEIN_KINASE_DOM"/>
    <property type="match status" value="1"/>
</dbReference>
<comment type="similarity">
    <text evidence="1">Belongs to the protein kinase superfamily. TKL Ser/Thr protein kinase family.</text>
</comment>
<dbReference type="EMBL" id="KQ257452">
    <property type="protein sequence ID" value="KND03351.1"/>
    <property type="molecule type" value="Genomic_DNA"/>
</dbReference>
<dbReference type="Gene3D" id="1.25.40.20">
    <property type="entry name" value="Ankyrin repeat-containing domain"/>
    <property type="match status" value="1"/>
</dbReference>
<keyword evidence="5" id="KW-1185">Reference proteome</keyword>
<dbReference type="InParanoid" id="A0A0L0HPM0"/>
<dbReference type="GO" id="GO:0034446">
    <property type="term" value="P:substrate adhesion-dependent cell spreading"/>
    <property type="evidence" value="ECO:0007669"/>
    <property type="project" value="TreeGrafter"/>
</dbReference>
<dbReference type="PANTHER" id="PTHR44329:SF57">
    <property type="entry name" value="INTEGRIN-LINKED PROTEIN KINASE"/>
    <property type="match status" value="1"/>
</dbReference>
<dbReference type="RefSeq" id="XP_016611390.1">
    <property type="nucleotide sequence ID" value="XM_016750685.1"/>
</dbReference>
<keyword evidence="4" id="KW-0418">Kinase</keyword>
<evidence type="ECO:0000256" key="2">
    <source>
        <dbReference type="PROSITE-ProRule" id="PRU00023"/>
    </source>
</evidence>
<dbReference type="OMA" id="CREGNAM"/>
<dbReference type="PIRSF" id="PIRSF000654">
    <property type="entry name" value="Integrin-linked_kinase"/>
    <property type="match status" value="1"/>
</dbReference>
<organism evidence="4 5">
    <name type="scientific">Spizellomyces punctatus (strain DAOM BR117)</name>
    <dbReference type="NCBI Taxonomy" id="645134"/>
    <lineage>
        <taxon>Eukaryota</taxon>
        <taxon>Fungi</taxon>
        <taxon>Fungi incertae sedis</taxon>
        <taxon>Chytridiomycota</taxon>
        <taxon>Chytridiomycota incertae sedis</taxon>
        <taxon>Chytridiomycetes</taxon>
        <taxon>Spizellomycetales</taxon>
        <taxon>Spizellomycetaceae</taxon>
        <taxon>Spizellomyces</taxon>
    </lineage>
</organism>
<dbReference type="SUPFAM" id="SSF56112">
    <property type="entry name" value="Protein kinase-like (PK-like)"/>
    <property type="match status" value="1"/>
</dbReference>
<dbReference type="PROSITE" id="PS50297">
    <property type="entry name" value="ANK_REP_REGION"/>
    <property type="match status" value="1"/>
</dbReference>
<name>A0A0L0HPM0_SPIPD</name>
<dbReference type="Proteomes" id="UP000053201">
    <property type="component" value="Unassembled WGS sequence"/>
</dbReference>
<dbReference type="VEuPathDB" id="FungiDB:SPPG_02394"/>
<dbReference type="eggNOG" id="KOG0195">
    <property type="taxonomic scope" value="Eukaryota"/>
</dbReference>
<evidence type="ECO:0000256" key="1">
    <source>
        <dbReference type="ARBA" id="ARBA00005843"/>
    </source>
</evidence>
<dbReference type="SMART" id="SM00248">
    <property type="entry name" value="ANK"/>
    <property type="match status" value="3"/>
</dbReference>
<dbReference type="InterPro" id="IPR000719">
    <property type="entry name" value="Prot_kinase_dom"/>
</dbReference>
<evidence type="ECO:0000313" key="4">
    <source>
        <dbReference type="EMBL" id="KND03351.1"/>
    </source>
</evidence>
<dbReference type="SUPFAM" id="SSF48403">
    <property type="entry name" value="Ankyrin repeat"/>
    <property type="match status" value="1"/>
</dbReference>
<dbReference type="GeneID" id="27685982"/>
<keyword evidence="2" id="KW-0040">ANK repeat</keyword>
<reference evidence="4 5" key="1">
    <citation type="submission" date="2009-08" db="EMBL/GenBank/DDBJ databases">
        <title>The Genome Sequence of Spizellomyces punctatus strain DAOM BR117.</title>
        <authorList>
            <consortium name="The Broad Institute Genome Sequencing Platform"/>
            <person name="Russ C."/>
            <person name="Cuomo C."/>
            <person name="Shea T."/>
            <person name="Young S.K."/>
            <person name="Zeng Q."/>
            <person name="Koehrsen M."/>
            <person name="Haas B."/>
            <person name="Borodovsky M."/>
            <person name="Guigo R."/>
            <person name="Alvarado L."/>
            <person name="Berlin A."/>
            <person name="Bochicchio J."/>
            <person name="Borenstein D."/>
            <person name="Chapman S."/>
            <person name="Chen Z."/>
            <person name="Engels R."/>
            <person name="Freedman E."/>
            <person name="Gellesch M."/>
            <person name="Goldberg J."/>
            <person name="Griggs A."/>
            <person name="Gujja S."/>
            <person name="Heiman D."/>
            <person name="Hepburn T."/>
            <person name="Howarth C."/>
            <person name="Jen D."/>
            <person name="Larson L."/>
            <person name="Lewis B."/>
            <person name="Mehta T."/>
            <person name="Park D."/>
            <person name="Pearson M."/>
            <person name="Roberts A."/>
            <person name="Saif S."/>
            <person name="Shenoy N."/>
            <person name="Sisk P."/>
            <person name="Stolte C."/>
            <person name="Sykes S."/>
            <person name="Thomson T."/>
            <person name="Walk T."/>
            <person name="White J."/>
            <person name="Yandava C."/>
            <person name="Burger G."/>
            <person name="Gray M.W."/>
            <person name="Holland P.W.H."/>
            <person name="King N."/>
            <person name="Lang F.B.F."/>
            <person name="Roger A.J."/>
            <person name="Ruiz-Trillo I."/>
            <person name="Lander E."/>
            <person name="Nusbaum C."/>
        </authorList>
    </citation>
    <scope>NUCLEOTIDE SEQUENCE [LARGE SCALE GENOMIC DNA]</scope>
    <source>
        <strain evidence="4 5">DAOM BR117</strain>
    </source>
</reference>
<dbReference type="GO" id="GO:0005524">
    <property type="term" value="F:ATP binding"/>
    <property type="evidence" value="ECO:0007669"/>
    <property type="project" value="InterPro"/>
</dbReference>
<dbReference type="PROSITE" id="PS50088">
    <property type="entry name" value="ANK_REPEAT"/>
    <property type="match status" value="2"/>
</dbReference>
<proteinExistence type="inferred from homology"/>
<dbReference type="Pfam" id="PF07714">
    <property type="entry name" value="PK_Tyr_Ser-Thr"/>
    <property type="match status" value="1"/>
</dbReference>
<dbReference type="InterPro" id="IPR001245">
    <property type="entry name" value="Ser-Thr/Tyr_kinase_cat_dom"/>
</dbReference>
<dbReference type="Pfam" id="PF12796">
    <property type="entry name" value="Ank_2"/>
    <property type="match status" value="1"/>
</dbReference>
<feature type="repeat" description="ANK" evidence="2">
    <location>
        <begin position="70"/>
        <end position="102"/>
    </location>
</feature>
<feature type="domain" description="Protein kinase" evidence="3">
    <location>
        <begin position="176"/>
        <end position="456"/>
    </location>
</feature>
<dbReference type="STRING" id="645134.A0A0L0HPM0"/>
<dbReference type="OrthoDB" id="2135964at2759"/>
<dbReference type="GO" id="GO:0001725">
    <property type="term" value="C:stress fiber"/>
    <property type="evidence" value="ECO:0007669"/>
    <property type="project" value="TreeGrafter"/>
</dbReference>
<dbReference type="AlphaFoldDB" id="A0A0L0HPM0"/>
<dbReference type="PANTHER" id="PTHR44329">
    <property type="entry name" value="SERINE/THREONINE-PROTEIN KINASE TNNI3K-RELATED"/>
    <property type="match status" value="1"/>
</dbReference>
<dbReference type="GO" id="GO:0007229">
    <property type="term" value="P:integrin-mediated signaling pathway"/>
    <property type="evidence" value="ECO:0007669"/>
    <property type="project" value="TreeGrafter"/>
</dbReference>
<dbReference type="InterPro" id="IPR002110">
    <property type="entry name" value="Ankyrin_rpt"/>
</dbReference>
<sequence length="459" mass="50505">MGVIHDKAKAGDLEGIQAHVNDPETASELAAERDLQENTVLHIACKYGHESIVDWALAHGNVEVDALNVAGDTALILAASKGMLGVVKKLVARGANVNHANDHGNTALHYACFWRHKQVAVYLAQEAGAHVAVKNKYQRTPLLRTSEEIKEVLKAEAAVARTVQANARTFAQAKEEAKQRFLAKGGVDWEITATSVQIAPTPLSRSRHFLTRRGRWNNYDVIIKTPQDQTNITPDDLNTLKSELATLRKLFHPNLLVILGACVVPPNIGVLTEVVPYGDAWTFLHDASVDMSPEVAMGMAVGVCRGMAFLHEQDPPILHGNLKSQNVMLMDDGTVKLTDYGLTSPIYNPRATQSNRYLSNAEWLAPEILRGYDPTINRKAVDVYAFGIMLHEIATRGWPYEDMNSMHIGIRVLLENARPGIPGYVPGNLAQLMTMCWALEPSTRPTFTSALEILFSTQI</sequence>
<protein>
    <submittedName>
        <fullName evidence="4">TKL protein kinase</fullName>
    </submittedName>
</protein>
<dbReference type="Gene3D" id="1.10.510.10">
    <property type="entry name" value="Transferase(Phosphotransferase) domain 1"/>
    <property type="match status" value="1"/>
</dbReference>
<keyword evidence="4" id="KW-0808">Transferase</keyword>
<dbReference type="InterPro" id="IPR011009">
    <property type="entry name" value="Kinase-like_dom_sf"/>
</dbReference>
<accession>A0A0L0HPM0</accession>
<dbReference type="GO" id="GO:0007160">
    <property type="term" value="P:cell-matrix adhesion"/>
    <property type="evidence" value="ECO:0007669"/>
    <property type="project" value="TreeGrafter"/>
</dbReference>
<dbReference type="PRINTS" id="PR00109">
    <property type="entry name" value="TYRKINASE"/>
</dbReference>
<dbReference type="InterPro" id="IPR036770">
    <property type="entry name" value="Ankyrin_rpt-contain_sf"/>
</dbReference>
<evidence type="ECO:0000259" key="3">
    <source>
        <dbReference type="PROSITE" id="PS50011"/>
    </source>
</evidence>